<dbReference type="AlphaFoldDB" id="Q4V103"/>
<evidence type="ECO:0000256" key="2">
    <source>
        <dbReference type="SAM" id="Coils"/>
    </source>
</evidence>
<geneLocation type="plasmid" evidence="4 5">
    <name>pE33L5</name>
</geneLocation>
<organism evidence="4 5">
    <name type="scientific">Bacillus cereus (strain ZK / E33L)</name>
    <dbReference type="NCBI Taxonomy" id="288681"/>
    <lineage>
        <taxon>Bacteria</taxon>
        <taxon>Bacillati</taxon>
        <taxon>Bacillota</taxon>
        <taxon>Bacilli</taxon>
        <taxon>Bacillales</taxon>
        <taxon>Bacillaceae</taxon>
        <taxon>Bacillus</taxon>
        <taxon>Bacillus cereus group</taxon>
    </lineage>
</organism>
<feature type="coiled-coil region" evidence="2">
    <location>
        <begin position="189"/>
        <end position="244"/>
    </location>
</feature>
<dbReference type="EMBL" id="CP000041">
    <property type="protein sequence ID" value="AAY60604.1"/>
    <property type="molecule type" value="Genomic_DNA"/>
</dbReference>
<evidence type="ECO:0000256" key="1">
    <source>
        <dbReference type="ARBA" id="ARBA00010657"/>
    </source>
</evidence>
<keyword evidence="4" id="KW-0614">Plasmid</keyword>
<reference evidence="5" key="1">
    <citation type="journal article" date="2006" name="J. Bacteriol.">
        <title>Pathogenomic sequence analysis of Bacillus cereus and Bacillus thuringiensis isolates closely related to Bacillus anthracis.</title>
        <authorList>
            <person name="Han C.S."/>
            <person name="Xie G."/>
            <person name="Challacombe J.F."/>
            <person name="Altherr M.R."/>
            <person name="Bhotika S.S."/>
            <person name="Brown N."/>
            <person name="Bruce D."/>
            <person name="Campbell C.S."/>
            <person name="Campbell M.L."/>
            <person name="Chen J."/>
            <person name="Chertkov O."/>
            <person name="Cleland C."/>
            <person name="Dimitrijevic M."/>
            <person name="Doggett N.A."/>
            <person name="Fawcett J.J."/>
            <person name="Glavina T."/>
            <person name="Goodwin L.A."/>
            <person name="Green L.D."/>
            <person name="Hill K.K."/>
            <person name="Hitchcock P."/>
            <person name="Jackson P.J."/>
            <person name="Keim P."/>
            <person name="Kewalramani A.R."/>
            <person name="Longmire J."/>
            <person name="Lucas S."/>
            <person name="Malfatti S."/>
            <person name="McMurry K."/>
            <person name="Meincke L.J."/>
            <person name="Misra M."/>
            <person name="Moseman B.L."/>
            <person name="Mundt M."/>
            <person name="Munk A.C."/>
            <person name="Okinaka R.T."/>
            <person name="Parson-Quintana B."/>
            <person name="Reilly L.P."/>
            <person name="Richardson P."/>
            <person name="Robinson D.L."/>
            <person name="Rubin E."/>
            <person name="Saunders E."/>
            <person name="Tapia R."/>
            <person name="Tesmer J.G."/>
            <person name="Thayer N."/>
            <person name="Thompson L.S."/>
            <person name="Tice H."/>
            <person name="Ticknor L.O."/>
            <person name="Wills P.L."/>
            <person name="Brettin T.S."/>
            <person name="Gilna P."/>
        </authorList>
    </citation>
    <scope>NUCLEOTIDE SEQUENCE [LARGE SCALE GENOMIC DNA]</scope>
    <source>
        <strain evidence="5">ZK / E33L</strain>
        <plasmid evidence="5">pE33L5</plasmid>
    </source>
</reference>
<sequence length="411" mass="48610">MSYAICRMQKFKMRDVKGIQIHNQREKESHTNHDIESERTHLNYDLHNDGHIDYLKTVKDKIEQNVETNRAIRKDAVVMCEFVVTSDKEFFDVLDMVDPVQQKVFFKEAYNFLKNRYGEQNIVHAAVHLDEKTPHMHVGMVPVTEENKLSAKQIFNRKELVSLQDDFHAHMVEKGFYLERGVSSDKKHVEMRKLKAMTAKEEIKALEKEMGQCLQKKEVVNKQMEQLESRLNQLQNAVKSTNKVDKMEVKHKGGILRSKTVEMSVEDFEELKTKAKASEAFKRENMTLHRKNEALQASNTDLHTTVKRLEKENEGLKPYKARYERLAKLMDEMNKFYEKFIPKELSKFHEIIGFCKRKVNASINRFSSLRYSEKELNENEKRGYETASKFLENQRKEQKQQRKERGDEREL</sequence>
<proteinExistence type="inferred from homology"/>
<accession>Q4V103</accession>
<evidence type="ECO:0000313" key="4">
    <source>
        <dbReference type="EMBL" id="AAY60604.1"/>
    </source>
</evidence>
<gene>
    <name evidence="4" type="primary">mob1</name>
    <name evidence="4" type="ordered locus">pE33L5_0003</name>
</gene>
<dbReference type="InterPro" id="IPR001668">
    <property type="entry name" value="Mob_Pre"/>
</dbReference>
<keyword evidence="2" id="KW-0175">Coiled coil</keyword>
<dbReference type="NCBIfam" id="NF041497">
    <property type="entry name" value="MobV"/>
    <property type="match status" value="1"/>
</dbReference>
<dbReference type="RefSeq" id="WP_000119308.1">
    <property type="nucleotide sequence ID" value="NC_007104.1"/>
</dbReference>
<dbReference type="Pfam" id="PF01076">
    <property type="entry name" value="Mob_Pre"/>
    <property type="match status" value="1"/>
</dbReference>
<dbReference type="KEGG" id="bcz:pE33L5_0003"/>
<evidence type="ECO:0000313" key="5">
    <source>
        <dbReference type="Proteomes" id="UP000002612"/>
    </source>
</evidence>
<dbReference type="CDD" id="cd17242">
    <property type="entry name" value="MobM_relaxase"/>
    <property type="match status" value="1"/>
</dbReference>
<dbReference type="Proteomes" id="UP000002612">
    <property type="component" value="Plasmid pE33L5"/>
</dbReference>
<name>Q4V103_BACCZ</name>
<dbReference type="PATRIC" id="fig|288681.22.peg.6103"/>
<feature type="compositionally biased region" description="Basic and acidic residues" evidence="3">
    <location>
        <begin position="392"/>
        <end position="411"/>
    </location>
</feature>
<dbReference type="GO" id="GO:0006310">
    <property type="term" value="P:DNA recombination"/>
    <property type="evidence" value="ECO:0007669"/>
    <property type="project" value="InterPro"/>
</dbReference>
<dbReference type="GO" id="GO:0003677">
    <property type="term" value="F:DNA binding"/>
    <property type="evidence" value="ECO:0007669"/>
    <property type="project" value="InterPro"/>
</dbReference>
<feature type="region of interest" description="Disordered" evidence="3">
    <location>
        <begin position="376"/>
        <end position="411"/>
    </location>
</feature>
<dbReference type="Gene3D" id="3.30.930.30">
    <property type="match status" value="1"/>
</dbReference>
<evidence type="ECO:0000256" key="3">
    <source>
        <dbReference type="SAM" id="MobiDB-lite"/>
    </source>
</evidence>
<comment type="similarity">
    <text evidence="1">Belongs to the plasmid mobilization pre family.</text>
</comment>
<protein>
    <submittedName>
        <fullName evidence="4">Mobilization protein</fullName>
    </submittedName>
</protein>